<sequence length="387" mass="41014">MDCFCPRHLPMPEPVAFVSCGQSHVLAVTRTNGALFTWGSGFHGNLGHGDEAHRTTPTRVEALGGKQVLRAAGGESHSLVIVSDPSGIARVFTFGRGKEGEMGNNSTYASRVPQPIEYFDGMQPYLVSCGNYFSVAAAWTAQSGYVVCAWGDNRHGTVGFRTESEAGAIKDGTTATSPFVLAPRIVPGTATPGPLLALSCSNDAALCLTAEHQLHLWGQALDCPGAEDHRDGAVELKTPATLVDVVCGEMHVVCADSLGGCWSFGYSDFLKLGQTSNEWQYQQPNQRHTVRDDATNSGVGGDRRGEHTAATALPTGMQRMAIPSDGPSVVLAAGSNHTMIGVCFSGMPRKINEDETAAETPFRLITEIRSAANVKRAIPGDAEKLVV</sequence>
<dbReference type="GO" id="GO:0005085">
    <property type="term" value="F:guanyl-nucleotide exchange factor activity"/>
    <property type="evidence" value="ECO:0007669"/>
    <property type="project" value="TreeGrafter"/>
</dbReference>
<evidence type="ECO:0000256" key="1">
    <source>
        <dbReference type="PROSITE-ProRule" id="PRU00235"/>
    </source>
</evidence>
<feature type="repeat" description="RCC1" evidence="1">
    <location>
        <begin position="89"/>
        <end position="140"/>
    </location>
</feature>
<feature type="region of interest" description="Disordered" evidence="2">
    <location>
        <begin position="283"/>
        <end position="307"/>
    </location>
</feature>
<gene>
    <name evidence="3" type="ORF">DSPE1174_LOCUS4849</name>
</gene>
<dbReference type="Gene3D" id="2.130.10.30">
    <property type="entry name" value="Regulator of chromosome condensation 1/beta-lactamase-inhibitor protein II"/>
    <property type="match status" value="2"/>
</dbReference>
<dbReference type="InterPro" id="IPR000408">
    <property type="entry name" value="Reg_chr_condens"/>
</dbReference>
<dbReference type="EMBL" id="HBGS01009196">
    <property type="protein sequence ID" value="CAD9383422.1"/>
    <property type="molecule type" value="Transcribed_RNA"/>
</dbReference>
<dbReference type="SUPFAM" id="SSF50985">
    <property type="entry name" value="RCC1/BLIP-II"/>
    <property type="match status" value="1"/>
</dbReference>
<dbReference type="InterPro" id="IPR051553">
    <property type="entry name" value="Ran_GTPase-activating"/>
</dbReference>
<dbReference type="InterPro" id="IPR009091">
    <property type="entry name" value="RCC1/BLIP-II"/>
</dbReference>
<dbReference type="AlphaFoldDB" id="A0A7S2FBU2"/>
<name>A0A7S2FBU2_9STRA</name>
<dbReference type="PANTHER" id="PTHR45982:SF1">
    <property type="entry name" value="REGULATOR OF CHROMOSOME CONDENSATION"/>
    <property type="match status" value="1"/>
</dbReference>
<feature type="repeat" description="RCC1" evidence="1">
    <location>
        <begin position="33"/>
        <end position="84"/>
    </location>
</feature>
<proteinExistence type="predicted"/>
<dbReference type="PROSITE" id="PS50012">
    <property type="entry name" value="RCC1_3"/>
    <property type="match status" value="2"/>
</dbReference>
<evidence type="ECO:0000256" key="2">
    <source>
        <dbReference type="SAM" id="MobiDB-lite"/>
    </source>
</evidence>
<reference evidence="3" key="1">
    <citation type="submission" date="2021-01" db="EMBL/GenBank/DDBJ databases">
        <authorList>
            <person name="Corre E."/>
            <person name="Pelletier E."/>
            <person name="Niang G."/>
            <person name="Scheremetjew M."/>
            <person name="Finn R."/>
            <person name="Kale V."/>
            <person name="Holt S."/>
            <person name="Cochrane G."/>
            <person name="Meng A."/>
            <person name="Brown T."/>
            <person name="Cohen L."/>
        </authorList>
    </citation>
    <scope>NUCLEOTIDE SEQUENCE</scope>
    <source>
        <strain evidence="3">CCMP1381</strain>
    </source>
</reference>
<evidence type="ECO:0000313" key="3">
    <source>
        <dbReference type="EMBL" id="CAD9383422.1"/>
    </source>
</evidence>
<dbReference type="Pfam" id="PF00415">
    <property type="entry name" value="RCC1"/>
    <property type="match status" value="2"/>
</dbReference>
<accession>A0A7S2FBU2</accession>
<dbReference type="PROSITE" id="PS00626">
    <property type="entry name" value="RCC1_2"/>
    <property type="match status" value="1"/>
</dbReference>
<dbReference type="GO" id="GO:0005737">
    <property type="term" value="C:cytoplasm"/>
    <property type="evidence" value="ECO:0007669"/>
    <property type="project" value="TreeGrafter"/>
</dbReference>
<protein>
    <submittedName>
        <fullName evidence="3">Uncharacterized protein</fullName>
    </submittedName>
</protein>
<dbReference type="PANTHER" id="PTHR45982">
    <property type="entry name" value="REGULATOR OF CHROMOSOME CONDENSATION"/>
    <property type="match status" value="1"/>
</dbReference>
<organism evidence="3">
    <name type="scientific">Octactis speculum</name>
    <dbReference type="NCBI Taxonomy" id="3111310"/>
    <lineage>
        <taxon>Eukaryota</taxon>
        <taxon>Sar</taxon>
        <taxon>Stramenopiles</taxon>
        <taxon>Ochrophyta</taxon>
        <taxon>Dictyochophyceae</taxon>
        <taxon>Dictyochales</taxon>
        <taxon>Dictyochaceae</taxon>
        <taxon>Octactis</taxon>
    </lineage>
</organism>